<proteinExistence type="inferred from homology"/>
<evidence type="ECO:0000313" key="6">
    <source>
        <dbReference type="Proteomes" id="UP001363010"/>
    </source>
</evidence>
<protein>
    <recommendedName>
        <fullName evidence="4">S-adenosyl-L-methionine-dependent methyltransferase</fullName>
        <ecNumber evidence="4">2.1.1.-</ecNumber>
    </recommendedName>
</protein>
<evidence type="ECO:0000256" key="1">
    <source>
        <dbReference type="ARBA" id="ARBA00008138"/>
    </source>
</evidence>
<keyword evidence="6" id="KW-1185">Reference proteome</keyword>
<dbReference type="RefSeq" id="WP_340364477.1">
    <property type="nucleotide sequence ID" value="NZ_JBBKZV010000008.1"/>
</dbReference>
<dbReference type="InterPro" id="IPR011610">
    <property type="entry name" value="SAM_mthyl_Trfase_ML2640-like"/>
</dbReference>
<keyword evidence="3" id="KW-0808">Transferase</keyword>
<keyword evidence="4" id="KW-0949">S-adenosyl-L-methionine</keyword>
<dbReference type="InterPro" id="IPR007213">
    <property type="entry name" value="Ppm1/Ppm2/Tcmp"/>
</dbReference>
<dbReference type="GO" id="GO:0008168">
    <property type="term" value="F:methyltransferase activity"/>
    <property type="evidence" value="ECO:0007669"/>
    <property type="project" value="UniProtKB-KW"/>
</dbReference>
<dbReference type="SUPFAM" id="SSF53335">
    <property type="entry name" value="S-adenosyl-L-methionine-dependent methyltransferases"/>
    <property type="match status" value="1"/>
</dbReference>
<organism evidence="5 6">
    <name type="scientific">Variovorax humicola</name>
    <dbReference type="NCBI Taxonomy" id="1769758"/>
    <lineage>
        <taxon>Bacteria</taxon>
        <taxon>Pseudomonadati</taxon>
        <taxon>Pseudomonadota</taxon>
        <taxon>Betaproteobacteria</taxon>
        <taxon>Burkholderiales</taxon>
        <taxon>Comamonadaceae</taxon>
        <taxon>Variovorax</taxon>
    </lineage>
</organism>
<gene>
    <name evidence="5" type="ORF">WKW80_15575</name>
</gene>
<dbReference type="PANTHER" id="PTHR43619:SF2">
    <property type="entry name" value="S-ADENOSYL-L-METHIONINE-DEPENDENT METHYLTRANSFERASES SUPERFAMILY PROTEIN"/>
    <property type="match status" value="1"/>
</dbReference>
<dbReference type="GO" id="GO:0032259">
    <property type="term" value="P:methylation"/>
    <property type="evidence" value="ECO:0007669"/>
    <property type="project" value="UniProtKB-KW"/>
</dbReference>
<keyword evidence="2 4" id="KW-0489">Methyltransferase</keyword>
<name>A0ABU8W0P4_9BURK</name>
<evidence type="ECO:0000256" key="3">
    <source>
        <dbReference type="ARBA" id="ARBA00022679"/>
    </source>
</evidence>
<reference evidence="5 6" key="1">
    <citation type="submission" date="2024-03" db="EMBL/GenBank/DDBJ databases">
        <title>Novel species of the genus Variovorax.</title>
        <authorList>
            <person name="Liu Q."/>
            <person name="Xin Y.-H."/>
        </authorList>
    </citation>
    <scope>NUCLEOTIDE SEQUENCE [LARGE SCALE GENOMIC DNA]</scope>
    <source>
        <strain evidence="5 6">KACC 18501</strain>
    </source>
</reference>
<evidence type="ECO:0000256" key="2">
    <source>
        <dbReference type="ARBA" id="ARBA00022603"/>
    </source>
</evidence>
<accession>A0ABU8W0P4</accession>
<dbReference type="NCBIfam" id="TIGR00027">
    <property type="entry name" value="mthyl_TIGR00027"/>
    <property type="match status" value="1"/>
</dbReference>
<comment type="function">
    <text evidence="4">Exhibits S-adenosyl-L-methionine-dependent methyltransferase activity.</text>
</comment>
<evidence type="ECO:0000256" key="4">
    <source>
        <dbReference type="RuleBase" id="RU362030"/>
    </source>
</evidence>
<sequence length="283" mass="31267">MKRTGPSLTARGVAMSRAAHQLLDRPVVMEDPIAVPIIGQEDADRIALGGRFFDNEAARGLRAFVVARARFAEAELEAAVKRGVGQFVVLGAGLDTFAYRNPYKATQLRVFEVDHPNTQAWKRERLAEAGVEAPPSVRYVACDFEHQDLATELRAAGFRRDAPAFFSWLGVSMYLEHEVVMDMMTFFRSLPAGSGVVFDYLAPVESVGFLWQVLIGMVTAQLAWMGEPWKSYFDPAELVAALEALHFAQVSDVGPKELNALYFPGRSDQLTAGGLQHMMTVRV</sequence>
<comment type="similarity">
    <text evidence="1 4">Belongs to the UPF0677 family.</text>
</comment>
<dbReference type="InterPro" id="IPR029063">
    <property type="entry name" value="SAM-dependent_MTases_sf"/>
</dbReference>
<dbReference type="PANTHER" id="PTHR43619">
    <property type="entry name" value="S-ADENOSYL-L-METHIONINE-DEPENDENT METHYLTRANSFERASE YKTD-RELATED"/>
    <property type="match status" value="1"/>
</dbReference>
<dbReference type="Proteomes" id="UP001363010">
    <property type="component" value="Unassembled WGS sequence"/>
</dbReference>
<dbReference type="EMBL" id="JBBKZV010000008">
    <property type="protein sequence ID" value="MEJ8823438.1"/>
    <property type="molecule type" value="Genomic_DNA"/>
</dbReference>
<dbReference type="EC" id="2.1.1.-" evidence="4"/>
<dbReference type="Pfam" id="PF04072">
    <property type="entry name" value="LCM"/>
    <property type="match status" value="1"/>
</dbReference>
<comment type="caution">
    <text evidence="5">The sequence shown here is derived from an EMBL/GenBank/DDBJ whole genome shotgun (WGS) entry which is preliminary data.</text>
</comment>
<evidence type="ECO:0000313" key="5">
    <source>
        <dbReference type="EMBL" id="MEJ8823438.1"/>
    </source>
</evidence>
<dbReference type="Gene3D" id="3.40.50.150">
    <property type="entry name" value="Vaccinia Virus protein VP39"/>
    <property type="match status" value="1"/>
</dbReference>